<organism evidence="3 4">
    <name type="scientific">Dyadobacter flavalbus</name>
    <dbReference type="NCBI Taxonomy" id="2579942"/>
    <lineage>
        <taxon>Bacteria</taxon>
        <taxon>Pseudomonadati</taxon>
        <taxon>Bacteroidota</taxon>
        <taxon>Cytophagia</taxon>
        <taxon>Cytophagales</taxon>
        <taxon>Spirosomataceae</taxon>
        <taxon>Dyadobacter</taxon>
    </lineage>
</organism>
<dbReference type="InterPro" id="IPR011006">
    <property type="entry name" value="CheY-like_superfamily"/>
</dbReference>
<gene>
    <name evidence="3" type="ORF">FEM33_20925</name>
</gene>
<dbReference type="Proteomes" id="UP000323994">
    <property type="component" value="Unassembled WGS sequence"/>
</dbReference>
<sequence>MSNVKPLRIFLADDDDDDTFLFQEALEQIPLNTELTIAGNGMELMEILNDGEVEPDLIFLDMNMPVKNGLECLQEVRTSQKFRNVPIVILSTSVAQYLWESAYKGGANLYIQKPTSFTDLVDILKKCLLKDPGSKWISDMEQFLIKN</sequence>
<feature type="modified residue" description="4-aspartylphosphate" evidence="1">
    <location>
        <position position="61"/>
    </location>
</feature>
<dbReference type="GO" id="GO:0000160">
    <property type="term" value="P:phosphorelay signal transduction system"/>
    <property type="evidence" value="ECO:0007669"/>
    <property type="project" value="InterPro"/>
</dbReference>
<dbReference type="SUPFAM" id="SSF52172">
    <property type="entry name" value="CheY-like"/>
    <property type="match status" value="1"/>
</dbReference>
<dbReference type="InterPro" id="IPR001789">
    <property type="entry name" value="Sig_transdc_resp-reg_receiver"/>
</dbReference>
<evidence type="ECO:0000313" key="3">
    <source>
        <dbReference type="EMBL" id="KAA6436611.1"/>
    </source>
</evidence>
<dbReference type="PROSITE" id="PS50110">
    <property type="entry name" value="RESPONSE_REGULATORY"/>
    <property type="match status" value="1"/>
</dbReference>
<dbReference type="PANTHER" id="PTHR44520">
    <property type="entry name" value="RESPONSE REGULATOR RCP1-RELATED"/>
    <property type="match status" value="1"/>
</dbReference>
<feature type="domain" description="Response regulatory" evidence="2">
    <location>
        <begin position="8"/>
        <end position="128"/>
    </location>
</feature>
<dbReference type="InterPro" id="IPR052893">
    <property type="entry name" value="TCS_response_regulator"/>
</dbReference>
<dbReference type="PANTHER" id="PTHR44520:SF2">
    <property type="entry name" value="RESPONSE REGULATOR RCP1"/>
    <property type="match status" value="1"/>
</dbReference>
<evidence type="ECO:0000313" key="4">
    <source>
        <dbReference type="Proteomes" id="UP000323994"/>
    </source>
</evidence>
<evidence type="ECO:0000256" key="1">
    <source>
        <dbReference type="PROSITE-ProRule" id="PRU00169"/>
    </source>
</evidence>
<keyword evidence="1" id="KW-0597">Phosphoprotein</keyword>
<proteinExistence type="predicted"/>
<name>A0A5M8QN22_9BACT</name>
<evidence type="ECO:0000259" key="2">
    <source>
        <dbReference type="PROSITE" id="PS50110"/>
    </source>
</evidence>
<accession>A0A5M8QN22</accession>
<protein>
    <submittedName>
        <fullName evidence="3">Response regulator</fullName>
    </submittedName>
</protein>
<keyword evidence="4" id="KW-1185">Reference proteome</keyword>
<dbReference type="OrthoDB" id="7631574at2"/>
<dbReference type="Gene3D" id="3.40.50.2300">
    <property type="match status" value="1"/>
</dbReference>
<comment type="caution">
    <text evidence="3">The sequence shown here is derived from an EMBL/GenBank/DDBJ whole genome shotgun (WGS) entry which is preliminary data.</text>
</comment>
<dbReference type="AlphaFoldDB" id="A0A5M8QN22"/>
<dbReference type="SMART" id="SM00448">
    <property type="entry name" value="REC"/>
    <property type="match status" value="1"/>
</dbReference>
<dbReference type="EMBL" id="VBSN01000066">
    <property type="protein sequence ID" value="KAA6436611.1"/>
    <property type="molecule type" value="Genomic_DNA"/>
</dbReference>
<dbReference type="RefSeq" id="WP_139013933.1">
    <property type="nucleotide sequence ID" value="NZ_VBSN01000066.1"/>
</dbReference>
<dbReference type="Pfam" id="PF00072">
    <property type="entry name" value="Response_reg"/>
    <property type="match status" value="1"/>
</dbReference>
<reference evidence="3 4" key="1">
    <citation type="submission" date="2019-05" db="EMBL/GenBank/DDBJ databases">
        <authorList>
            <person name="Qu J.-H."/>
        </authorList>
    </citation>
    <scope>NUCLEOTIDE SEQUENCE [LARGE SCALE GENOMIC DNA]</scope>
    <source>
        <strain evidence="3 4">NS28</strain>
    </source>
</reference>